<evidence type="ECO:0000313" key="2">
    <source>
        <dbReference type="Proteomes" id="UP001238450"/>
    </source>
</evidence>
<evidence type="ECO:0000313" key="1">
    <source>
        <dbReference type="EMBL" id="MDQ0416480.1"/>
    </source>
</evidence>
<gene>
    <name evidence="1" type="ORF">J2Z48_000644</name>
</gene>
<accession>A0AAJ1TCR0</accession>
<proteinExistence type="predicted"/>
<keyword evidence="2" id="KW-1185">Reference proteome</keyword>
<reference evidence="1 2" key="1">
    <citation type="submission" date="2023-07" db="EMBL/GenBank/DDBJ databases">
        <title>Genomic Encyclopedia of Type Strains, Phase IV (KMG-IV): sequencing the most valuable type-strain genomes for metagenomic binning, comparative biology and taxonomic classification.</title>
        <authorList>
            <person name="Goeker M."/>
        </authorList>
    </citation>
    <scope>NUCLEOTIDE SEQUENCE [LARGE SCALE GENOMIC DNA]</scope>
    <source>
        <strain evidence="1 2">DSM 46876</strain>
    </source>
</reference>
<sequence>MIAEPTWKRIGLAKPLAGDSGIGITIIITDDIFHHASLTHLKGKVQRVEVKNDHTVTCVDIFDEPEVEELSKYAQHGVSVLNLLAH</sequence>
<protein>
    <submittedName>
        <fullName evidence="1">Uncharacterized protein</fullName>
    </submittedName>
</protein>
<dbReference type="Proteomes" id="UP001238450">
    <property type="component" value="Unassembled WGS sequence"/>
</dbReference>
<name>A0AAJ1TCR0_9BACL</name>
<comment type="caution">
    <text evidence="1">The sequence shown here is derived from an EMBL/GenBank/DDBJ whole genome shotgun (WGS) entry which is preliminary data.</text>
</comment>
<dbReference type="AlphaFoldDB" id="A0AAJ1TCR0"/>
<dbReference type="EMBL" id="JAUSUV010000002">
    <property type="protein sequence ID" value="MDQ0416480.1"/>
    <property type="molecule type" value="Genomic_DNA"/>
</dbReference>
<dbReference type="RefSeq" id="WP_307250954.1">
    <property type="nucleotide sequence ID" value="NZ_JAUSUV010000002.1"/>
</dbReference>
<organism evidence="1 2">
    <name type="scientific">Croceifilum oryzae</name>
    <dbReference type="NCBI Taxonomy" id="1553429"/>
    <lineage>
        <taxon>Bacteria</taxon>
        <taxon>Bacillati</taxon>
        <taxon>Bacillota</taxon>
        <taxon>Bacilli</taxon>
        <taxon>Bacillales</taxon>
        <taxon>Thermoactinomycetaceae</taxon>
        <taxon>Croceifilum</taxon>
    </lineage>
</organism>